<evidence type="ECO:0000313" key="8">
    <source>
        <dbReference type="Proteomes" id="UP000005632"/>
    </source>
</evidence>
<dbReference type="InterPro" id="IPR050465">
    <property type="entry name" value="UPF0194_transport"/>
</dbReference>
<dbReference type="STRING" id="158190.SpiGrapes_1205"/>
<dbReference type="RefSeq" id="WP_014269871.1">
    <property type="nucleotide sequence ID" value="NC_016633.1"/>
</dbReference>
<evidence type="ECO:0000313" key="7">
    <source>
        <dbReference type="EMBL" id="AEV29022.1"/>
    </source>
</evidence>
<keyword evidence="5" id="KW-0472">Membrane</keyword>
<comment type="similarity">
    <text evidence="2">Belongs to the membrane fusion protein (MFP) (TC 8.A.1) family.</text>
</comment>
<dbReference type="InterPro" id="IPR058625">
    <property type="entry name" value="MdtA-like_BSH"/>
</dbReference>
<dbReference type="PANTHER" id="PTHR32347">
    <property type="entry name" value="EFFLUX SYSTEM COMPONENT YKNX-RELATED"/>
    <property type="match status" value="1"/>
</dbReference>
<dbReference type="GO" id="GO:0022857">
    <property type="term" value="F:transmembrane transporter activity"/>
    <property type="evidence" value="ECO:0007669"/>
    <property type="project" value="InterPro"/>
</dbReference>
<evidence type="ECO:0000256" key="2">
    <source>
        <dbReference type="ARBA" id="ARBA00009477"/>
    </source>
</evidence>
<dbReference type="eggNOG" id="COG0845">
    <property type="taxonomic scope" value="Bacteria"/>
</dbReference>
<dbReference type="AlphaFoldDB" id="G8QSR1"/>
<feature type="compositionally biased region" description="Low complexity" evidence="4">
    <location>
        <begin position="367"/>
        <end position="378"/>
    </location>
</feature>
<dbReference type="Proteomes" id="UP000005632">
    <property type="component" value="Chromosome"/>
</dbReference>
<dbReference type="GO" id="GO:0016020">
    <property type="term" value="C:membrane"/>
    <property type="evidence" value="ECO:0007669"/>
    <property type="project" value="InterPro"/>
</dbReference>
<dbReference type="KEGG" id="sgp:SpiGrapes_1205"/>
<name>G8QSR1_SPHPG</name>
<proteinExistence type="inferred from homology"/>
<dbReference type="HOGENOM" id="CLU_018816_14_2_12"/>
<keyword evidence="8" id="KW-1185">Reference proteome</keyword>
<dbReference type="EMBL" id="CP003155">
    <property type="protein sequence ID" value="AEV29022.1"/>
    <property type="molecule type" value="Genomic_DNA"/>
</dbReference>
<dbReference type="PANTHER" id="PTHR32347:SF14">
    <property type="entry name" value="EFFLUX SYSTEM COMPONENT YKNX-RELATED"/>
    <property type="match status" value="1"/>
</dbReference>
<accession>G8QSR1</accession>
<comment type="subcellular location">
    <subcellularLocation>
        <location evidence="1">Cell envelope</location>
    </subcellularLocation>
</comment>
<protein>
    <submittedName>
        <fullName evidence="7">RND family efflux transporter, MFP subunit</fullName>
    </submittedName>
</protein>
<dbReference type="InterPro" id="IPR006143">
    <property type="entry name" value="RND_pump_MFP"/>
</dbReference>
<keyword evidence="3" id="KW-0175">Coiled coil</keyword>
<evidence type="ECO:0000256" key="1">
    <source>
        <dbReference type="ARBA" id="ARBA00004196"/>
    </source>
</evidence>
<dbReference type="SUPFAM" id="SSF111369">
    <property type="entry name" value="HlyD-like secretion proteins"/>
    <property type="match status" value="1"/>
</dbReference>
<feature type="transmembrane region" description="Helical" evidence="5">
    <location>
        <begin position="31"/>
        <end position="51"/>
    </location>
</feature>
<dbReference type="NCBIfam" id="TIGR01730">
    <property type="entry name" value="RND_mfp"/>
    <property type="match status" value="1"/>
</dbReference>
<sequence>MMNEPVNEMSTENQVRNQLRKKLRQRRIKRTITWVLVIALLVSSYLTYSFYKENGYLPWNEKKAPSSTVKEVEAKVYENSYTTTIDLSGYVEPNDTQAVILRSTGTITKVSVKEGDTVKKGDSLVAIDNTNAQYAVAKLKADIETAQLNGSQRDLELLNLQLKNAINNLDYTQAYASFDGVVADVAVSEGDYFEAGKTAMTIIDRSKLKATVEIDEIDMQYVMVGQTASLVFDSLPGETLQGVVTYIPMLGRYTTQGIGVMDVEITIDNPPKNLAPGFTFDGTIVVEGQVTLTLLPQSAVTTNRGTSTVTKKLADGSTEKVTVTVKYLGEGICQLLTGDLKVGDTLVIRKTDTSASAFAAMTGGGNSPQNGGQPPRNF</sequence>
<keyword evidence="5" id="KW-1133">Transmembrane helix</keyword>
<dbReference type="GO" id="GO:0030313">
    <property type="term" value="C:cell envelope"/>
    <property type="evidence" value="ECO:0007669"/>
    <property type="project" value="UniProtKB-SubCell"/>
</dbReference>
<evidence type="ECO:0000256" key="5">
    <source>
        <dbReference type="SAM" id="Phobius"/>
    </source>
</evidence>
<organism evidence="7 8">
    <name type="scientific">Sphaerochaeta pleomorpha (strain ATCC BAA-1885 / DSM 22778 / Grapes)</name>
    <dbReference type="NCBI Taxonomy" id="158190"/>
    <lineage>
        <taxon>Bacteria</taxon>
        <taxon>Pseudomonadati</taxon>
        <taxon>Spirochaetota</taxon>
        <taxon>Spirochaetia</taxon>
        <taxon>Spirochaetales</taxon>
        <taxon>Sphaerochaetaceae</taxon>
        <taxon>Sphaerochaeta</taxon>
    </lineage>
</organism>
<gene>
    <name evidence="7" type="ordered locus">SpiGrapes_1205</name>
</gene>
<evidence type="ECO:0000256" key="3">
    <source>
        <dbReference type="ARBA" id="ARBA00023054"/>
    </source>
</evidence>
<keyword evidence="5" id="KW-0812">Transmembrane</keyword>
<dbReference type="Gene3D" id="2.40.50.100">
    <property type="match status" value="1"/>
</dbReference>
<evidence type="ECO:0000259" key="6">
    <source>
        <dbReference type="Pfam" id="PF25917"/>
    </source>
</evidence>
<dbReference type="Gene3D" id="2.40.30.170">
    <property type="match status" value="1"/>
</dbReference>
<evidence type="ECO:0000256" key="4">
    <source>
        <dbReference type="SAM" id="MobiDB-lite"/>
    </source>
</evidence>
<dbReference type="Gene3D" id="1.10.287.470">
    <property type="entry name" value="Helix hairpin bin"/>
    <property type="match status" value="1"/>
</dbReference>
<feature type="domain" description="Multidrug resistance protein MdtA-like barrel-sandwich hybrid" evidence="6">
    <location>
        <begin position="103"/>
        <end position="203"/>
    </location>
</feature>
<reference evidence="7 8" key="1">
    <citation type="submission" date="2011-11" db="EMBL/GenBank/DDBJ databases">
        <title>Complete sequence of Spirochaeta sp. grapes.</title>
        <authorList>
            <consortium name="US DOE Joint Genome Institute"/>
            <person name="Lucas S."/>
            <person name="Han J."/>
            <person name="Lapidus A."/>
            <person name="Cheng J.-F."/>
            <person name="Goodwin L."/>
            <person name="Pitluck S."/>
            <person name="Peters L."/>
            <person name="Ovchinnikova G."/>
            <person name="Munk A.C."/>
            <person name="Detter J.C."/>
            <person name="Han C."/>
            <person name="Tapia R."/>
            <person name="Land M."/>
            <person name="Hauser L."/>
            <person name="Kyrpides N."/>
            <person name="Ivanova N."/>
            <person name="Pagani I."/>
            <person name="Ritalahtilisa K."/>
            <person name="Loeffler F."/>
            <person name="Woyke T."/>
        </authorList>
    </citation>
    <scope>NUCLEOTIDE SEQUENCE [LARGE SCALE GENOMIC DNA]</scope>
    <source>
        <strain evidence="8">ATCC BAA-1885 / DSM 22778 / Grapes</strain>
    </source>
</reference>
<feature type="region of interest" description="Disordered" evidence="4">
    <location>
        <begin position="359"/>
        <end position="378"/>
    </location>
</feature>
<dbReference type="Pfam" id="PF25917">
    <property type="entry name" value="BSH_RND"/>
    <property type="match status" value="1"/>
</dbReference>